<keyword evidence="2" id="KW-1185">Reference proteome</keyword>
<dbReference type="EMBL" id="AM920437">
    <property type="protein sequence ID" value="CAP99994.1"/>
    <property type="molecule type" value="Genomic_DNA"/>
</dbReference>
<accession>B6HUR3</accession>
<evidence type="ECO:0000313" key="1">
    <source>
        <dbReference type="EMBL" id="CAP99994.1"/>
    </source>
</evidence>
<dbReference type="HOGENOM" id="CLU_2210865_0_0_1"/>
<proteinExistence type="predicted"/>
<protein>
    <submittedName>
        <fullName evidence="1">Uncharacterized protein</fullName>
    </submittedName>
</protein>
<dbReference type="VEuPathDB" id="FungiDB:PCH_Pc22g27060"/>
<reference evidence="1 2" key="1">
    <citation type="journal article" date="2008" name="Nat. Biotechnol.">
        <title>Genome sequencing and analysis of the filamentous fungus Penicillium chrysogenum.</title>
        <authorList>
            <person name="van den Berg M.A."/>
            <person name="Albang R."/>
            <person name="Albermann K."/>
            <person name="Badger J.H."/>
            <person name="Daran J.-M."/>
            <person name="Driessen A.J.M."/>
            <person name="Garcia-Estrada C."/>
            <person name="Fedorova N.D."/>
            <person name="Harris D.M."/>
            <person name="Heijne W.H.M."/>
            <person name="Joardar V.S."/>
            <person name="Kiel J.A.K.W."/>
            <person name="Kovalchuk A."/>
            <person name="Martin J.F."/>
            <person name="Nierman W.C."/>
            <person name="Nijland J.G."/>
            <person name="Pronk J.T."/>
            <person name="Roubos J.A."/>
            <person name="van der Klei I.J."/>
            <person name="van Peij N.N.M.E."/>
            <person name="Veenhuis M."/>
            <person name="von Doehren H."/>
            <person name="Wagner C."/>
            <person name="Wortman J.R."/>
            <person name="Bovenberg R.A.L."/>
        </authorList>
    </citation>
    <scope>NUCLEOTIDE SEQUENCE [LARGE SCALE GENOMIC DNA]</scope>
    <source>
        <strain evidence="2">ATCC 28089 / DSM 1075 / NRRL 1951 / Wisconsin 54-1255</strain>
    </source>
</reference>
<dbReference type="AlphaFoldDB" id="B6HUR3"/>
<name>B6HUR3_PENRW</name>
<organism evidence="1 2">
    <name type="scientific">Penicillium rubens (strain ATCC 28089 / DSM 1075 / NRRL 1951 / Wisconsin 54-1255)</name>
    <name type="common">Penicillium chrysogenum</name>
    <dbReference type="NCBI Taxonomy" id="500485"/>
    <lineage>
        <taxon>Eukaryota</taxon>
        <taxon>Fungi</taxon>
        <taxon>Dikarya</taxon>
        <taxon>Ascomycota</taxon>
        <taxon>Pezizomycotina</taxon>
        <taxon>Eurotiomycetes</taxon>
        <taxon>Eurotiomycetidae</taxon>
        <taxon>Eurotiales</taxon>
        <taxon>Aspergillaceae</taxon>
        <taxon>Penicillium</taxon>
        <taxon>Penicillium chrysogenum species complex</taxon>
    </lineage>
</organism>
<sequence length="107" mass="11725">MYIRQQLQYLPRNSSALWLLGRVLRKIPGSVFTKNAGGGLIRTLAIKARANLQKMVESQGEFRQKGFARCRNDSLADRKYDCATLSPHGPGAIVGDTLGHGEGAILK</sequence>
<dbReference type="Proteomes" id="UP000000724">
    <property type="component" value="Contig Pc00c22"/>
</dbReference>
<gene>
    <name evidence="1" type="ORF">Pc22g27060</name>
    <name evidence="1" type="ORF">PCH_Pc22g27060</name>
</gene>
<evidence type="ECO:0000313" key="2">
    <source>
        <dbReference type="Proteomes" id="UP000000724"/>
    </source>
</evidence>